<dbReference type="GO" id="GO:0005737">
    <property type="term" value="C:cytoplasm"/>
    <property type="evidence" value="ECO:0007669"/>
    <property type="project" value="TreeGrafter"/>
</dbReference>
<dbReference type="GO" id="GO:0009636">
    <property type="term" value="P:response to toxic substance"/>
    <property type="evidence" value="ECO:0007669"/>
    <property type="project" value="UniProtKB-ARBA"/>
</dbReference>
<evidence type="ECO:0000313" key="8">
    <source>
        <dbReference type="EMBL" id="KAF7362986.1"/>
    </source>
</evidence>
<evidence type="ECO:0000256" key="2">
    <source>
        <dbReference type="ARBA" id="ARBA00012452"/>
    </source>
</evidence>
<dbReference type="InterPro" id="IPR010987">
    <property type="entry name" value="Glutathione-S-Trfase_C-like"/>
</dbReference>
<dbReference type="Pfam" id="PF00043">
    <property type="entry name" value="GST_C"/>
    <property type="match status" value="1"/>
</dbReference>
<evidence type="ECO:0000256" key="3">
    <source>
        <dbReference type="ARBA" id="ARBA00022679"/>
    </source>
</evidence>
<dbReference type="InterPro" id="IPR004046">
    <property type="entry name" value="GST_C"/>
</dbReference>
<dbReference type="PANTHER" id="PTHR43900">
    <property type="entry name" value="GLUTATHIONE S-TRANSFERASE RHO"/>
    <property type="match status" value="1"/>
</dbReference>
<dbReference type="PANTHER" id="PTHR43900:SF3">
    <property type="entry name" value="GLUTATHIONE S-TRANSFERASE RHO"/>
    <property type="match status" value="1"/>
</dbReference>
<comment type="catalytic activity">
    <reaction evidence="4">
        <text>RX + glutathione = an S-substituted glutathione + a halide anion + H(+)</text>
        <dbReference type="Rhea" id="RHEA:16437"/>
        <dbReference type="ChEBI" id="CHEBI:15378"/>
        <dbReference type="ChEBI" id="CHEBI:16042"/>
        <dbReference type="ChEBI" id="CHEBI:17792"/>
        <dbReference type="ChEBI" id="CHEBI:57925"/>
        <dbReference type="ChEBI" id="CHEBI:90779"/>
        <dbReference type="EC" id="2.5.1.18"/>
    </reaction>
</comment>
<dbReference type="InterPro" id="IPR036282">
    <property type="entry name" value="Glutathione-S-Trfase_C_sf"/>
</dbReference>
<comment type="caution">
    <text evidence="8">The sequence shown here is derived from an EMBL/GenBank/DDBJ whole genome shotgun (WGS) entry which is preliminary data.</text>
</comment>
<dbReference type="SUPFAM" id="SSF47616">
    <property type="entry name" value="GST C-terminal domain-like"/>
    <property type="match status" value="1"/>
</dbReference>
<dbReference type="EMBL" id="JACAZI010000004">
    <property type="protein sequence ID" value="KAF7362986.1"/>
    <property type="molecule type" value="Genomic_DNA"/>
</dbReference>
<evidence type="ECO:0000256" key="5">
    <source>
        <dbReference type="ARBA" id="ARBA00053259"/>
    </source>
</evidence>
<dbReference type="Pfam" id="PF02798">
    <property type="entry name" value="GST_N"/>
    <property type="match status" value="1"/>
</dbReference>
<dbReference type="InterPro" id="IPR040079">
    <property type="entry name" value="Glutathione_S-Trfase"/>
</dbReference>
<comment type="similarity">
    <text evidence="1">Belongs to the GST superfamily. Phi family.</text>
</comment>
<proteinExistence type="inferred from homology"/>
<evidence type="ECO:0000256" key="1">
    <source>
        <dbReference type="ARBA" id="ARBA00010128"/>
    </source>
</evidence>
<evidence type="ECO:0000256" key="4">
    <source>
        <dbReference type="ARBA" id="ARBA00047960"/>
    </source>
</evidence>
<dbReference type="FunFam" id="3.40.30.10:FF:000039">
    <property type="entry name" value="Glutathione S-transferase domain"/>
    <property type="match status" value="1"/>
</dbReference>
<feature type="domain" description="GST C-terminal" evidence="7">
    <location>
        <begin position="90"/>
        <end position="219"/>
    </location>
</feature>
<gene>
    <name evidence="8" type="ORF">MVEN_00650200</name>
</gene>
<dbReference type="SUPFAM" id="SSF52833">
    <property type="entry name" value="Thioredoxin-like"/>
    <property type="match status" value="1"/>
</dbReference>
<sequence length="219" mass="24277">MVLKLYSASLPGSGQGIVALVLAEKQIPFEHVLVNLDAKEHKTPEYLAKHPFGQVPVIDDDGFILYESRAICRYLAEKYADQGTPLLPKGLKERALVEQAASVEFANFFPAVTKIVRESLAKTRRGLPIDQAAVDEGLTELSAKLDVYEVILGKQKYLAGDEFTVADVFHYAFAPFLADGGMDIMTSKERPNVLRWWNELISRPAWVKLKAEGIKGTVS</sequence>
<dbReference type="GO" id="GO:0006749">
    <property type="term" value="P:glutathione metabolic process"/>
    <property type="evidence" value="ECO:0007669"/>
    <property type="project" value="TreeGrafter"/>
</dbReference>
<dbReference type="PROSITE" id="PS50404">
    <property type="entry name" value="GST_NTER"/>
    <property type="match status" value="1"/>
</dbReference>
<accession>A0A8H6YQJ5</accession>
<dbReference type="OrthoDB" id="249703at2759"/>
<organism evidence="8 9">
    <name type="scientific">Mycena venus</name>
    <dbReference type="NCBI Taxonomy" id="2733690"/>
    <lineage>
        <taxon>Eukaryota</taxon>
        <taxon>Fungi</taxon>
        <taxon>Dikarya</taxon>
        <taxon>Basidiomycota</taxon>
        <taxon>Agaricomycotina</taxon>
        <taxon>Agaricomycetes</taxon>
        <taxon>Agaricomycetidae</taxon>
        <taxon>Agaricales</taxon>
        <taxon>Marasmiineae</taxon>
        <taxon>Mycenaceae</taxon>
        <taxon>Mycena</taxon>
    </lineage>
</organism>
<name>A0A8H6YQJ5_9AGAR</name>
<dbReference type="Gene3D" id="3.40.30.10">
    <property type="entry name" value="Glutaredoxin"/>
    <property type="match status" value="1"/>
</dbReference>
<dbReference type="SFLD" id="SFLDG00358">
    <property type="entry name" value="Main_(cytGST)"/>
    <property type="match status" value="1"/>
</dbReference>
<dbReference type="GO" id="GO:0043295">
    <property type="term" value="F:glutathione binding"/>
    <property type="evidence" value="ECO:0007669"/>
    <property type="project" value="TreeGrafter"/>
</dbReference>
<protein>
    <recommendedName>
        <fullName evidence="2">glutathione transferase</fullName>
        <ecNumber evidence="2">2.5.1.18</ecNumber>
    </recommendedName>
</protein>
<dbReference type="PROSITE" id="PS50405">
    <property type="entry name" value="GST_CTER"/>
    <property type="match status" value="1"/>
</dbReference>
<dbReference type="Proteomes" id="UP000620124">
    <property type="component" value="Unassembled WGS sequence"/>
</dbReference>
<evidence type="ECO:0000259" key="6">
    <source>
        <dbReference type="PROSITE" id="PS50404"/>
    </source>
</evidence>
<keyword evidence="3 8" id="KW-0808">Transferase</keyword>
<dbReference type="GO" id="GO:0004364">
    <property type="term" value="F:glutathione transferase activity"/>
    <property type="evidence" value="ECO:0007669"/>
    <property type="project" value="UniProtKB-EC"/>
</dbReference>
<dbReference type="InterPro" id="IPR004045">
    <property type="entry name" value="Glutathione_S-Trfase_N"/>
</dbReference>
<dbReference type="EC" id="2.5.1.18" evidence="2"/>
<dbReference type="Gene3D" id="1.20.1050.10">
    <property type="match status" value="1"/>
</dbReference>
<comment type="function">
    <text evidence="5">May be involved in the conjugation of reduced glutathione to a wide number of exogenous and endogenous hydrophobic electrophiles and have a detoxification role against certain herbicides.</text>
</comment>
<dbReference type="InterPro" id="IPR036249">
    <property type="entry name" value="Thioredoxin-like_sf"/>
</dbReference>
<keyword evidence="9" id="KW-1185">Reference proteome</keyword>
<reference evidence="8" key="1">
    <citation type="submission" date="2020-05" db="EMBL/GenBank/DDBJ databases">
        <title>Mycena genomes resolve the evolution of fungal bioluminescence.</title>
        <authorList>
            <person name="Tsai I.J."/>
        </authorList>
    </citation>
    <scope>NUCLEOTIDE SEQUENCE</scope>
    <source>
        <strain evidence="8">CCC161011</strain>
    </source>
</reference>
<evidence type="ECO:0000259" key="7">
    <source>
        <dbReference type="PROSITE" id="PS50405"/>
    </source>
</evidence>
<feature type="domain" description="GST N-terminal" evidence="6">
    <location>
        <begin position="1"/>
        <end position="83"/>
    </location>
</feature>
<evidence type="ECO:0000313" key="9">
    <source>
        <dbReference type="Proteomes" id="UP000620124"/>
    </source>
</evidence>
<dbReference type="AlphaFoldDB" id="A0A8H6YQJ5"/>
<dbReference type="SFLD" id="SFLDS00019">
    <property type="entry name" value="Glutathione_Transferase_(cytos"/>
    <property type="match status" value="1"/>
</dbReference>
<dbReference type="FunFam" id="1.20.1050.10:FF:000004">
    <property type="entry name" value="Glutathione S-transferase F2"/>
    <property type="match status" value="1"/>
</dbReference>